<sequence>MIGTGNAFVKENKIRDPAVYIGNKVAGRLATQYDMRVMRSDVDPLSDDSIDVISARYPESDFVLDSQTINWSYAYYPTHWDSYRLMYSVRLRLIDTHTKSVLAEALCARNPEYADDAPSHSQLTDDGGEWVKRQLMVYADACGDELGSKVLGVTAETEKSVVK</sequence>
<keyword evidence="2" id="KW-1185">Reference proteome</keyword>
<dbReference type="Proteomes" id="UP000280434">
    <property type="component" value="Unassembled WGS sequence"/>
</dbReference>
<evidence type="ECO:0000313" key="1">
    <source>
        <dbReference type="EMBL" id="RKP43269.1"/>
    </source>
</evidence>
<proteinExistence type="predicted"/>
<accession>A0A494X5K5</accession>
<protein>
    <submittedName>
        <fullName evidence="1">Uncharacterized protein</fullName>
    </submittedName>
</protein>
<evidence type="ECO:0000313" key="2">
    <source>
        <dbReference type="Proteomes" id="UP000280434"/>
    </source>
</evidence>
<comment type="caution">
    <text evidence="1">The sequence shown here is derived from an EMBL/GenBank/DDBJ whole genome shotgun (WGS) entry which is preliminary data.</text>
</comment>
<reference evidence="1 2" key="1">
    <citation type="submission" date="2018-10" db="EMBL/GenBank/DDBJ databases">
        <title>Paraburkholderia sp. 7MK8-2, isolated from soil.</title>
        <authorList>
            <person name="Gao Z.-H."/>
            <person name="Qiu L.-H."/>
        </authorList>
    </citation>
    <scope>NUCLEOTIDE SEQUENCE [LARGE SCALE GENOMIC DNA]</scope>
    <source>
        <strain evidence="1 2">7MK8-2</strain>
    </source>
</reference>
<name>A0A494X5K5_9BURK</name>
<dbReference type="EMBL" id="RBZV01000028">
    <property type="protein sequence ID" value="RKP43269.1"/>
    <property type="molecule type" value="Genomic_DNA"/>
</dbReference>
<dbReference type="AlphaFoldDB" id="A0A494X5K5"/>
<organism evidence="1 2">
    <name type="scientific">Trinickia fusca</name>
    <dbReference type="NCBI Taxonomy" id="2419777"/>
    <lineage>
        <taxon>Bacteria</taxon>
        <taxon>Pseudomonadati</taxon>
        <taxon>Pseudomonadota</taxon>
        <taxon>Betaproteobacteria</taxon>
        <taxon>Burkholderiales</taxon>
        <taxon>Burkholderiaceae</taxon>
        <taxon>Trinickia</taxon>
    </lineage>
</organism>
<gene>
    <name evidence="1" type="ORF">D7S89_26965</name>
</gene>